<name>A0A1H9AKG8_9BACI</name>
<evidence type="ECO:0008006" key="3">
    <source>
        <dbReference type="Google" id="ProtNLM"/>
    </source>
</evidence>
<proteinExistence type="predicted"/>
<dbReference type="Proteomes" id="UP000199410">
    <property type="component" value="Unassembled WGS sequence"/>
</dbReference>
<dbReference type="Gene3D" id="2.120.10.30">
    <property type="entry name" value="TolB, C-terminal domain"/>
    <property type="match status" value="1"/>
</dbReference>
<accession>A0A1H9AKG8</accession>
<dbReference type="InterPro" id="IPR011042">
    <property type="entry name" value="6-blade_b-propeller_TolB-like"/>
</dbReference>
<gene>
    <name evidence="1" type="ORF">SAMN02787113_00531</name>
</gene>
<evidence type="ECO:0000313" key="1">
    <source>
        <dbReference type="EMBL" id="SEP77065.1"/>
    </source>
</evidence>
<protein>
    <recommendedName>
        <fullName evidence="3">WD40-like Beta Propeller Repeat</fullName>
    </recommendedName>
</protein>
<dbReference type="RefSeq" id="WP_089984649.1">
    <property type="nucleotide sequence ID" value="NZ_BJOM01000011.1"/>
</dbReference>
<dbReference type="AlphaFoldDB" id="A0A1H9AKG8"/>
<evidence type="ECO:0000313" key="2">
    <source>
        <dbReference type="Proteomes" id="UP000199410"/>
    </source>
</evidence>
<dbReference type="PROSITE" id="PS51257">
    <property type="entry name" value="PROKAR_LIPOPROTEIN"/>
    <property type="match status" value="1"/>
</dbReference>
<dbReference type="EMBL" id="FOEL01000002">
    <property type="protein sequence ID" value="SEP77065.1"/>
    <property type="molecule type" value="Genomic_DNA"/>
</dbReference>
<comment type="caution">
    <text evidence="1">The sequence shown here is derived from an EMBL/GenBank/DDBJ whole genome shotgun (WGS) entry which is preliminary data.</text>
</comment>
<reference evidence="1 2" key="1">
    <citation type="submission" date="2016-10" db="EMBL/GenBank/DDBJ databases">
        <authorList>
            <person name="Varghese N."/>
            <person name="Submissions S."/>
        </authorList>
    </citation>
    <scope>NUCLEOTIDE SEQUENCE [LARGE SCALE GENOMIC DNA]</scope>
    <source>
        <strain evidence="1 2">TC-13</strain>
    </source>
</reference>
<organism evidence="1 2">
    <name type="scientific">Lysinibacillus fusiformis</name>
    <dbReference type="NCBI Taxonomy" id="28031"/>
    <lineage>
        <taxon>Bacteria</taxon>
        <taxon>Bacillati</taxon>
        <taxon>Bacillota</taxon>
        <taxon>Bacilli</taxon>
        <taxon>Bacillales</taxon>
        <taxon>Bacillaceae</taxon>
        <taxon>Lysinibacillus</taxon>
    </lineage>
</organism>
<sequence length="367" mass="41977">MKKKHWLHWSAVLFSLTLIMTGCNIGKRTETIIISDNSEQPPMDQMNKSFKVKSIYRLPPASKLLGWSDNKSVIGIFKEEGLSHLQRLSSPYEKPEVLQKMNNNIFNLYMSPDGKMIAQTRLSSYGPSLKLISVKDGKEKIEIPLKSNQNIYLQDIAWSNNSRFLCFLSSSSMIDEPTTIGVFDIVLNSLQTYELVELKDKGTFVGVNISDDGKNLLFTIIPPSKPSNDSSLIFVTINSNKIETKYTHQTNGSKTTWLNNYQFVFLGKDETLYEYDSRNGDLAILLEKVSIYEFSNDQKKIAYSLSDEDNVYIGRFQGKNILNVETIYQGLTPYELYWSLDNQSLLLQGRKISQILQTEEQVFIIDF</sequence>
<dbReference type="SUPFAM" id="SSF82171">
    <property type="entry name" value="DPP6 N-terminal domain-like"/>
    <property type="match status" value="1"/>
</dbReference>